<dbReference type="Pfam" id="PF13302">
    <property type="entry name" value="Acetyltransf_3"/>
    <property type="match status" value="1"/>
</dbReference>
<dbReference type="InterPro" id="IPR051531">
    <property type="entry name" value="N-acetyltransferase"/>
</dbReference>
<dbReference type="PANTHER" id="PTHR43792:SF1">
    <property type="entry name" value="N-ACETYLTRANSFERASE DOMAIN-CONTAINING PROTEIN"/>
    <property type="match status" value="1"/>
</dbReference>
<accession>A0ABV9MT04</accession>
<organism evidence="2 3">
    <name type="scientific">Enterococcus lemanii</name>
    <dbReference type="NCBI Taxonomy" id="1159752"/>
    <lineage>
        <taxon>Bacteria</taxon>
        <taxon>Bacillati</taxon>
        <taxon>Bacillota</taxon>
        <taxon>Bacilli</taxon>
        <taxon>Lactobacillales</taxon>
        <taxon>Enterococcaceae</taxon>
        <taxon>Enterococcus</taxon>
    </lineage>
</organism>
<evidence type="ECO:0000259" key="1">
    <source>
        <dbReference type="PROSITE" id="PS51186"/>
    </source>
</evidence>
<comment type="caution">
    <text evidence="2">The sequence shown here is derived from an EMBL/GenBank/DDBJ whole genome shotgun (WGS) entry which is preliminary data.</text>
</comment>
<keyword evidence="2" id="KW-0808">Transferase</keyword>
<name>A0ABV9MT04_9ENTE</name>
<keyword evidence="2" id="KW-0012">Acyltransferase</keyword>
<dbReference type="Proteomes" id="UP001595969">
    <property type="component" value="Unassembled WGS sequence"/>
</dbReference>
<feature type="domain" description="N-acetyltransferase" evidence="1">
    <location>
        <begin position="23"/>
        <end position="180"/>
    </location>
</feature>
<dbReference type="PANTHER" id="PTHR43792">
    <property type="entry name" value="GNAT FAMILY, PUTATIVE (AFU_ORTHOLOGUE AFUA_3G00765)-RELATED-RELATED"/>
    <property type="match status" value="1"/>
</dbReference>
<dbReference type="Gene3D" id="3.40.630.30">
    <property type="match status" value="1"/>
</dbReference>
<keyword evidence="3" id="KW-1185">Reference proteome</keyword>
<dbReference type="RefSeq" id="WP_204654566.1">
    <property type="nucleotide sequence ID" value="NZ_JAFBFD010000031.1"/>
</dbReference>
<reference evidence="3" key="1">
    <citation type="journal article" date="2019" name="Int. J. Syst. Evol. Microbiol.">
        <title>The Global Catalogue of Microorganisms (GCM) 10K type strain sequencing project: providing services to taxonomists for standard genome sequencing and annotation.</title>
        <authorList>
            <consortium name="The Broad Institute Genomics Platform"/>
            <consortium name="The Broad Institute Genome Sequencing Center for Infectious Disease"/>
            <person name="Wu L."/>
            <person name="Ma J."/>
        </authorList>
    </citation>
    <scope>NUCLEOTIDE SEQUENCE [LARGE SCALE GENOMIC DNA]</scope>
    <source>
        <strain evidence="3">CGMCC 1.19032</strain>
    </source>
</reference>
<dbReference type="SUPFAM" id="SSF55729">
    <property type="entry name" value="Acyl-CoA N-acyltransferases (Nat)"/>
    <property type="match status" value="1"/>
</dbReference>
<dbReference type="EC" id="2.3.-.-" evidence="2"/>
<evidence type="ECO:0000313" key="2">
    <source>
        <dbReference type="EMBL" id="MFC4719067.1"/>
    </source>
</evidence>
<proteinExistence type="predicted"/>
<sequence>MTDRKNNNLVALAKNKILYLEDFILRPLEINDLIDYHEITSDDETLKYDYPAHESLEESLQMLVVWNLSQPLGRYGIELKKTGKIIGNLSLRLSDEGDFCQIGYTVNKKYWRKGVAYTSVSEIINFAFLNLNIDKIVANVHENNVSSIGLLKKLNFSLTEKKKTDSMRESNFIELTYTLTKIDYSKISNSIES</sequence>
<protein>
    <submittedName>
        <fullName evidence="2">GNAT family N-acetyltransferase</fullName>
        <ecNumber evidence="2">2.3.-.-</ecNumber>
    </submittedName>
</protein>
<dbReference type="InterPro" id="IPR016181">
    <property type="entry name" value="Acyl_CoA_acyltransferase"/>
</dbReference>
<dbReference type="GO" id="GO:0016746">
    <property type="term" value="F:acyltransferase activity"/>
    <property type="evidence" value="ECO:0007669"/>
    <property type="project" value="UniProtKB-KW"/>
</dbReference>
<dbReference type="PROSITE" id="PS51186">
    <property type="entry name" value="GNAT"/>
    <property type="match status" value="1"/>
</dbReference>
<dbReference type="InterPro" id="IPR000182">
    <property type="entry name" value="GNAT_dom"/>
</dbReference>
<gene>
    <name evidence="2" type="ORF">ACFO5I_04920</name>
</gene>
<dbReference type="EMBL" id="JBHSGS010000028">
    <property type="protein sequence ID" value="MFC4719067.1"/>
    <property type="molecule type" value="Genomic_DNA"/>
</dbReference>
<evidence type="ECO:0000313" key="3">
    <source>
        <dbReference type="Proteomes" id="UP001595969"/>
    </source>
</evidence>